<reference evidence="1 2" key="1">
    <citation type="journal article" date="2023" name="ACS Omega">
        <title>Identification of the Neoaspergillic Acid Biosynthesis Gene Cluster by Establishing an In Vitro CRISPR-Ribonucleoprotein Genetic System in Aspergillus melleus.</title>
        <authorList>
            <person name="Yuan B."/>
            <person name="Grau M.F."/>
            <person name="Murata R.M."/>
            <person name="Torok T."/>
            <person name="Venkateswaran K."/>
            <person name="Stajich J.E."/>
            <person name="Wang C.C.C."/>
        </authorList>
    </citation>
    <scope>NUCLEOTIDE SEQUENCE [LARGE SCALE GENOMIC DNA]</scope>
    <source>
        <strain evidence="1 2">IMV 1140</strain>
    </source>
</reference>
<gene>
    <name evidence="1" type="ORF">N8T08_006201</name>
</gene>
<dbReference type="EMBL" id="JAOPJF010000038">
    <property type="protein sequence ID" value="KAK1143591.1"/>
    <property type="molecule type" value="Genomic_DNA"/>
</dbReference>
<sequence>MQNNTGTAQYGQACLNCARAKSKCVMSGIGSRGCDRCRRLQKECCPAPRLRKRKAPSKTELLEQKVDDLMALLKPSELLPQLPQQGSDRFPAYPSPLSFTRANEDDISNASSSAPESPSSSVVPDLTPDEEEEVLRAFRTEKLPWMPIMYISENTRPIDLKTESPFVWLCITAIQNRCTSHTRILCDRAREEAGRRMMLECEKSLDLLQGALIYLAWITFTCPSDKTSLCTYTQMACAMLFNLRLQKPPPLDPNHAVPTCNIAGHFIHRSMHVSLVRTMNERRALLGCYLMSSIVSQFVGLTEPLTWTPHMTDCLDVLSASTETPNDAVLVQLVSTRRITDKIPMGTWNYSDPNPTMRAPYAWHVKALESQLTDLTSRMPLHLHHNKLVMLFLQHLKVAVYETALLSAPTEPCNDTDINRLDHLYTCLSAIKEFSDTILSLPPTIYPDLSIPVPILMSHCFITLFRLSMFDYPGWDKEAVRRDVDLLDITGQLAERMTQVPALIGIVNDGTHLDTCTRFAEKILRLRAGWEARMAGEPEVTELGTLDPMVAIDSKFDPWSDTSWLSGALMSGAFF</sequence>
<evidence type="ECO:0000313" key="2">
    <source>
        <dbReference type="Proteomes" id="UP001177260"/>
    </source>
</evidence>
<evidence type="ECO:0000313" key="1">
    <source>
        <dbReference type="EMBL" id="KAK1143591.1"/>
    </source>
</evidence>
<name>A0ACC3B055_9EURO</name>
<organism evidence="1 2">
    <name type="scientific">Aspergillus melleus</name>
    <dbReference type="NCBI Taxonomy" id="138277"/>
    <lineage>
        <taxon>Eukaryota</taxon>
        <taxon>Fungi</taxon>
        <taxon>Dikarya</taxon>
        <taxon>Ascomycota</taxon>
        <taxon>Pezizomycotina</taxon>
        <taxon>Eurotiomycetes</taxon>
        <taxon>Eurotiomycetidae</taxon>
        <taxon>Eurotiales</taxon>
        <taxon>Aspergillaceae</taxon>
        <taxon>Aspergillus</taxon>
        <taxon>Aspergillus subgen. Circumdati</taxon>
    </lineage>
</organism>
<comment type="caution">
    <text evidence="1">The sequence shown here is derived from an EMBL/GenBank/DDBJ whole genome shotgun (WGS) entry which is preliminary data.</text>
</comment>
<accession>A0ACC3B055</accession>
<proteinExistence type="predicted"/>
<dbReference type="Proteomes" id="UP001177260">
    <property type="component" value="Unassembled WGS sequence"/>
</dbReference>
<protein>
    <submittedName>
        <fullName evidence="1">Uncharacterized protein</fullName>
    </submittedName>
</protein>
<keyword evidence="2" id="KW-1185">Reference proteome</keyword>